<gene>
    <name evidence="1" type="ORF">GCWU000325_00064</name>
</gene>
<evidence type="ECO:0000313" key="1">
    <source>
        <dbReference type="EMBL" id="EEX73077.1"/>
    </source>
</evidence>
<dbReference type="Proteomes" id="UP000003460">
    <property type="component" value="Unassembled WGS sequence"/>
</dbReference>
<keyword evidence="2" id="KW-1185">Reference proteome</keyword>
<dbReference type="HOGENOM" id="CLU_3018999_0_0_10"/>
<comment type="caution">
    <text evidence="1">The sequence shown here is derived from an EMBL/GenBank/DDBJ whole genome shotgun (WGS) entry which is preliminary data.</text>
</comment>
<feature type="non-terminal residue" evidence="1">
    <location>
        <position position="56"/>
    </location>
</feature>
<dbReference type="AlphaFoldDB" id="C9LCX2"/>
<proteinExistence type="predicted"/>
<organism evidence="1 2">
    <name type="scientific">Alloprevotella tannerae ATCC 51259</name>
    <dbReference type="NCBI Taxonomy" id="626522"/>
    <lineage>
        <taxon>Bacteria</taxon>
        <taxon>Pseudomonadati</taxon>
        <taxon>Bacteroidota</taxon>
        <taxon>Bacteroidia</taxon>
        <taxon>Bacteroidales</taxon>
        <taxon>Prevotellaceae</taxon>
        <taxon>Alloprevotella</taxon>
    </lineage>
</organism>
<name>C9LCX2_9BACT</name>
<sequence>MVNLYSTKKHLTMGKSTHFSGQPLYSQIIKLLNKSEILRISSEQGAERYVKSFDAW</sequence>
<protein>
    <submittedName>
        <fullName evidence="1">Uncharacterized protein</fullName>
    </submittedName>
</protein>
<accession>C9LCX2</accession>
<dbReference type="STRING" id="626522.GCWU000325_00064"/>
<reference evidence="1" key="1">
    <citation type="submission" date="2009-09" db="EMBL/GenBank/DDBJ databases">
        <authorList>
            <person name="Weinstock G."/>
            <person name="Sodergren E."/>
            <person name="Clifton S."/>
            <person name="Fulton L."/>
            <person name="Fulton B."/>
            <person name="Courtney L."/>
            <person name="Fronick C."/>
            <person name="Harrison M."/>
            <person name="Strong C."/>
            <person name="Farmer C."/>
            <person name="Delahaunty K."/>
            <person name="Markovic C."/>
            <person name="Hall O."/>
            <person name="Minx P."/>
            <person name="Tomlinson C."/>
            <person name="Mitreva M."/>
            <person name="Nelson J."/>
            <person name="Hou S."/>
            <person name="Wollam A."/>
            <person name="Pepin K.H."/>
            <person name="Johnson M."/>
            <person name="Bhonagiri V."/>
            <person name="Nash W.E."/>
            <person name="Warren W."/>
            <person name="Chinwalla A."/>
            <person name="Mardis E.R."/>
            <person name="Wilson R.K."/>
        </authorList>
    </citation>
    <scope>NUCLEOTIDE SEQUENCE [LARGE SCALE GENOMIC DNA]</scope>
    <source>
        <strain evidence="1">ATCC 51259</strain>
    </source>
</reference>
<dbReference type="EMBL" id="ACIJ02000001">
    <property type="protein sequence ID" value="EEX73077.1"/>
    <property type="molecule type" value="Genomic_DNA"/>
</dbReference>
<evidence type="ECO:0000313" key="2">
    <source>
        <dbReference type="Proteomes" id="UP000003460"/>
    </source>
</evidence>